<evidence type="ECO:0000313" key="4">
    <source>
        <dbReference type="Proteomes" id="UP000182248"/>
    </source>
</evidence>
<gene>
    <name evidence="3" type="ORF">SAMN02927921_03327</name>
</gene>
<protein>
    <recommendedName>
        <fullName evidence="5">Type 1 periplasmic binding fold superfamily protein</fullName>
    </recommendedName>
</protein>
<evidence type="ECO:0000313" key="3">
    <source>
        <dbReference type="EMBL" id="SFW68826.1"/>
    </source>
</evidence>
<name>A0A1K1R9A6_9FLAO</name>
<dbReference type="PROSITE" id="PS51257">
    <property type="entry name" value="PROKAR_LIPOPROTEIN"/>
    <property type="match status" value="1"/>
</dbReference>
<feature type="signal peptide" evidence="2">
    <location>
        <begin position="1"/>
        <end position="18"/>
    </location>
</feature>
<reference evidence="3 4" key="1">
    <citation type="submission" date="2016-11" db="EMBL/GenBank/DDBJ databases">
        <authorList>
            <person name="Jaros S."/>
            <person name="Januszkiewicz K."/>
            <person name="Wedrychowicz H."/>
        </authorList>
    </citation>
    <scope>NUCLEOTIDE SEQUENCE [LARGE SCALE GENOMIC DNA]</scope>
    <source>
        <strain evidence="3 4">CGMCC 1.12145</strain>
    </source>
</reference>
<dbReference type="Proteomes" id="UP000182248">
    <property type="component" value="Unassembled WGS sequence"/>
</dbReference>
<dbReference type="EMBL" id="FPJE01000021">
    <property type="protein sequence ID" value="SFW68826.1"/>
    <property type="molecule type" value="Genomic_DNA"/>
</dbReference>
<dbReference type="AlphaFoldDB" id="A0A1K1R9A6"/>
<proteinExistence type="predicted"/>
<organism evidence="3 4">
    <name type="scientific">Sinomicrobium oceani</name>
    <dbReference type="NCBI Taxonomy" id="1150368"/>
    <lineage>
        <taxon>Bacteria</taxon>
        <taxon>Pseudomonadati</taxon>
        <taxon>Bacteroidota</taxon>
        <taxon>Flavobacteriia</taxon>
        <taxon>Flavobacteriales</taxon>
        <taxon>Flavobacteriaceae</taxon>
        <taxon>Sinomicrobium</taxon>
    </lineage>
</organism>
<dbReference type="STRING" id="1150368.SAMN02927921_03327"/>
<dbReference type="OrthoDB" id="713689at2"/>
<evidence type="ECO:0000256" key="2">
    <source>
        <dbReference type="SAM" id="SignalP"/>
    </source>
</evidence>
<feature type="region of interest" description="Disordered" evidence="1">
    <location>
        <begin position="55"/>
        <end position="81"/>
    </location>
</feature>
<keyword evidence="4" id="KW-1185">Reference proteome</keyword>
<dbReference type="RefSeq" id="WP_072318511.1">
    <property type="nucleotide sequence ID" value="NZ_FPJE01000021.1"/>
</dbReference>
<evidence type="ECO:0008006" key="5">
    <source>
        <dbReference type="Google" id="ProtNLM"/>
    </source>
</evidence>
<sequence length="206" mass="22308">MKAIKLLALFFTGILVFASCSSDDDNPAPVNEEELITSVTITLRAEGEEDVTMTYSDESGLGHDHDHEGESDDEDDHDHEGVQGVVSGALKPNVTYTGAIVLLNESVSPVENITAEIEEEADEHQFFFQPIGSELSITATYADTENDYLSNGSDNPVGLKFSLTTGAEGHGDFRVILRHQPKKPNTGLDDAGGETDMDISFHVHVE</sequence>
<feature type="chain" id="PRO_5012272874" description="Type 1 periplasmic binding fold superfamily protein" evidence="2">
    <location>
        <begin position="19"/>
        <end position="206"/>
    </location>
</feature>
<evidence type="ECO:0000256" key="1">
    <source>
        <dbReference type="SAM" id="MobiDB-lite"/>
    </source>
</evidence>
<accession>A0A1K1R9A6</accession>
<keyword evidence="2" id="KW-0732">Signal</keyword>